<protein>
    <recommendedName>
        <fullName evidence="4">DUF2812 domain-containing protein</fullName>
    </recommendedName>
</protein>
<accession>A0ABW1YB24</accession>
<name>A0ABW1YB24_9DEIO</name>
<keyword evidence="1" id="KW-0812">Transmembrane</keyword>
<reference evidence="3" key="1">
    <citation type="journal article" date="2019" name="Int. J. Syst. Evol. Microbiol.">
        <title>The Global Catalogue of Microorganisms (GCM) 10K type strain sequencing project: providing services to taxonomists for standard genome sequencing and annotation.</title>
        <authorList>
            <consortium name="The Broad Institute Genomics Platform"/>
            <consortium name="The Broad Institute Genome Sequencing Center for Infectious Disease"/>
            <person name="Wu L."/>
            <person name="Ma J."/>
        </authorList>
    </citation>
    <scope>NUCLEOTIDE SEQUENCE [LARGE SCALE GENOMIC DNA]</scope>
    <source>
        <strain evidence="3">CGMCC 1.15772</strain>
    </source>
</reference>
<dbReference type="EMBL" id="JBHSWD010000001">
    <property type="protein sequence ID" value="MFC6591399.1"/>
    <property type="molecule type" value="Genomic_DNA"/>
</dbReference>
<feature type="transmembrane region" description="Helical" evidence="1">
    <location>
        <begin position="164"/>
        <end position="183"/>
    </location>
</feature>
<keyword evidence="1" id="KW-0472">Membrane</keyword>
<evidence type="ECO:0000313" key="2">
    <source>
        <dbReference type="EMBL" id="MFC6591399.1"/>
    </source>
</evidence>
<feature type="transmembrane region" description="Helical" evidence="1">
    <location>
        <begin position="203"/>
        <end position="221"/>
    </location>
</feature>
<keyword evidence="1" id="KW-1133">Transmembrane helix</keyword>
<organism evidence="2 3">
    <name type="scientific">Deinococcus lacus</name>
    <dbReference type="NCBI Taxonomy" id="392561"/>
    <lineage>
        <taxon>Bacteria</taxon>
        <taxon>Thermotogati</taxon>
        <taxon>Deinococcota</taxon>
        <taxon>Deinococci</taxon>
        <taxon>Deinococcales</taxon>
        <taxon>Deinococcaceae</taxon>
        <taxon>Deinococcus</taxon>
    </lineage>
</organism>
<evidence type="ECO:0000256" key="1">
    <source>
        <dbReference type="SAM" id="Phobius"/>
    </source>
</evidence>
<proteinExistence type="predicted"/>
<comment type="caution">
    <text evidence="2">The sequence shown here is derived from an EMBL/GenBank/DDBJ whole genome shotgun (WGS) entry which is preliminary data.</text>
</comment>
<keyword evidence="3" id="KW-1185">Reference proteome</keyword>
<evidence type="ECO:0008006" key="4">
    <source>
        <dbReference type="Google" id="ProtNLM"/>
    </source>
</evidence>
<gene>
    <name evidence="2" type="ORF">ACFP81_04815</name>
</gene>
<dbReference type="Proteomes" id="UP001596297">
    <property type="component" value="Unassembled WGS sequence"/>
</dbReference>
<dbReference type="RefSeq" id="WP_380082400.1">
    <property type="nucleotide sequence ID" value="NZ_JBHSWD010000001.1"/>
</dbReference>
<evidence type="ECO:0000313" key="3">
    <source>
        <dbReference type="Proteomes" id="UP001596297"/>
    </source>
</evidence>
<sequence>MLVYLRSITTVHLQDPERAMREDFWRELLPTWTFLPAYTAAGGMTPRLLEVAERVHPAMREDALSGFVLLLEDVDRPSPNECLITVHPGTREATIRIFGRFLTDVQSTSEWFMHRLLGDDMFVVTPHTRCFIAMTVQDERIELTTGHLMPQRYRVWRGFYRENIYNVNITLSVLAVTLLTVLLVSPSDLHSPLGKAYGVAERVLTAAMMNAFLLLGQFYAYRRGRRVVEWEKP</sequence>